<evidence type="ECO:0000256" key="1">
    <source>
        <dbReference type="SAM" id="Phobius"/>
    </source>
</evidence>
<reference evidence="2 3" key="1">
    <citation type="journal article" date="2015" name="J. Biotechnol.">
        <title>Complete genome sequence of a malodorant-producing acetogen, Clostridium scatologenes ATCC 25775(T).</title>
        <authorList>
            <person name="Zhu Z."/>
            <person name="Guo T."/>
            <person name="Zheng H."/>
            <person name="Song T."/>
            <person name="Ouyang P."/>
            <person name="Xie J."/>
        </authorList>
    </citation>
    <scope>NUCLEOTIDE SEQUENCE [LARGE SCALE GENOMIC DNA]</scope>
    <source>
        <strain evidence="2 3">ATCC 25775</strain>
    </source>
</reference>
<dbReference type="EMBL" id="CP009933">
    <property type="protein sequence ID" value="AKA71234.1"/>
    <property type="molecule type" value="Genomic_DNA"/>
</dbReference>
<name>A0A0E3M9N5_CLOSL</name>
<dbReference type="RefSeq" id="WP_029162342.1">
    <property type="nucleotide sequence ID" value="NZ_CP009933.1"/>
</dbReference>
<feature type="transmembrane region" description="Helical" evidence="1">
    <location>
        <begin position="74"/>
        <end position="93"/>
    </location>
</feature>
<dbReference type="KEGG" id="csq:CSCA_4109"/>
<keyword evidence="3" id="KW-1185">Reference proteome</keyword>
<dbReference type="HOGENOM" id="CLU_083843_2_1_9"/>
<accession>A0A0E3M9N5</accession>
<keyword evidence="1" id="KW-0472">Membrane</keyword>
<dbReference type="Proteomes" id="UP000033115">
    <property type="component" value="Chromosome"/>
</dbReference>
<dbReference type="Pfam" id="PF19700">
    <property type="entry name" value="DUF6198"/>
    <property type="match status" value="1"/>
</dbReference>
<sequence length="210" mass="22552">MKSFYRGLMYCIGLIILALGIILNTKTGLGVSPIISIPYCISKIWKISLGNATLCIYILCVAGQALLRGKKFRIFDLLQIPMSIAFSWIINIFNNMININCDSIIKNMILLLIAIILTGIGAALSIEMRIVPNAADGLTQALGERMGKGLGFAKNIIDISSVLITVIIGMIFTGNVIGIGIGTLVAVLGVGRVIALVNLLFKNQMLALVN</sequence>
<evidence type="ECO:0008006" key="4">
    <source>
        <dbReference type="Google" id="ProtNLM"/>
    </source>
</evidence>
<feature type="transmembrane region" description="Helical" evidence="1">
    <location>
        <begin position="105"/>
        <end position="126"/>
    </location>
</feature>
<dbReference type="PANTHER" id="PTHR40078:SF1">
    <property type="entry name" value="INTEGRAL MEMBRANE PROTEIN"/>
    <property type="match status" value="1"/>
</dbReference>
<feature type="transmembrane region" description="Helical" evidence="1">
    <location>
        <begin position="44"/>
        <end position="67"/>
    </location>
</feature>
<protein>
    <recommendedName>
        <fullName evidence="4">YitT family protein</fullName>
    </recommendedName>
</protein>
<feature type="transmembrane region" description="Helical" evidence="1">
    <location>
        <begin position="155"/>
        <end position="173"/>
    </location>
</feature>
<keyword evidence="1" id="KW-0812">Transmembrane</keyword>
<proteinExistence type="predicted"/>
<evidence type="ECO:0000313" key="2">
    <source>
        <dbReference type="EMBL" id="AKA71234.1"/>
    </source>
</evidence>
<evidence type="ECO:0000313" key="3">
    <source>
        <dbReference type="Proteomes" id="UP000033115"/>
    </source>
</evidence>
<feature type="transmembrane region" description="Helical" evidence="1">
    <location>
        <begin position="7"/>
        <end position="24"/>
    </location>
</feature>
<keyword evidence="1" id="KW-1133">Transmembrane helix</keyword>
<dbReference type="PANTHER" id="PTHR40078">
    <property type="entry name" value="INTEGRAL MEMBRANE PROTEIN-RELATED"/>
    <property type="match status" value="1"/>
</dbReference>
<organism evidence="2 3">
    <name type="scientific">Clostridium scatologenes</name>
    <dbReference type="NCBI Taxonomy" id="1548"/>
    <lineage>
        <taxon>Bacteria</taxon>
        <taxon>Bacillati</taxon>
        <taxon>Bacillota</taxon>
        <taxon>Clostridia</taxon>
        <taxon>Eubacteriales</taxon>
        <taxon>Clostridiaceae</taxon>
        <taxon>Clostridium</taxon>
    </lineage>
</organism>
<dbReference type="InterPro" id="IPR038750">
    <property type="entry name" value="YczE/YyaS-like"/>
</dbReference>
<gene>
    <name evidence="2" type="ORF">CSCA_4109</name>
</gene>
<feature type="transmembrane region" description="Helical" evidence="1">
    <location>
        <begin position="179"/>
        <end position="201"/>
    </location>
</feature>
<dbReference type="AlphaFoldDB" id="A0A0E3M9N5"/>